<gene>
    <name evidence="2" type="ORF">JL106_11930</name>
</gene>
<proteinExistence type="predicted"/>
<sequence>MVADLASLVGWQSLDAGDVRSAWRTFEQAKSAAREADDAALLAHAMGEQSFALLDVKRPSDAAALIADARSRGGLPPRLTAWLYAAEAEVHAAAGNGTAARSSLRMAEQTLPAAGDEATTPYLRLDDANLARWRGHVLTQLRDSAAGPELHGSLSSVWGKYGRAEAGALVNLAGVALQRGDHEAGSHHVREAERVSTRSGSERQKRRLAGLRTAA</sequence>
<protein>
    <submittedName>
        <fullName evidence="2">Uncharacterized protein</fullName>
    </submittedName>
</protein>
<organism evidence="2 3">
    <name type="scientific">Nakamurella leprariae</name>
    <dbReference type="NCBI Taxonomy" id="2803911"/>
    <lineage>
        <taxon>Bacteria</taxon>
        <taxon>Bacillati</taxon>
        <taxon>Actinomycetota</taxon>
        <taxon>Actinomycetes</taxon>
        <taxon>Nakamurellales</taxon>
        <taxon>Nakamurellaceae</taxon>
        <taxon>Nakamurella</taxon>
    </lineage>
</organism>
<evidence type="ECO:0000313" key="3">
    <source>
        <dbReference type="Proteomes" id="UP000663792"/>
    </source>
</evidence>
<dbReference type="RefSeq" id="WP_205260943.1">
    <property type="nucleotide sequence ID" value="NZ_JAERWK010000015.1"/>
</dbReference>
<feature type="compositionally biased region" description="Basic and acidic residues" evidence="1">
    <location>
        <begin position="181"/>
        <end position="203"/>
    </location>
</feature>
<comment type="caution">
    <text evidence="2">The sequence shown here is derived from an EMBL/GenBank/DDBJ whole genome shotgun (WGS) entry which is preliminary data.</text>
</comment>
<feature type="region of interest" description="Disordered" evidence="1">
    <location>
        <begin position="181"/>
        <end position="215"/>
    </location>
</feature>
<accession>A0A938YDU2</accession>
<dbReference type="Proteomes" id="UP000663792">
    <property type="component" value="Unassembled WGS sequence"/>
</dbReference>
<dbReference type="AlphaFoldDB" id="A0A938YDU2"/>
<evidence type="ECO:0000256" key="1">
    <source>
        <dbReference type="SAM" id="MobiDB-lite"/>
    </source>
</evidence>
<dbReference type="EMBL" id="JAERWK010000015">
    <property type="protein sequence ID" value="MBM9467989.1"/>
    <property type="molecule type" value="Genomic_DNA"/>
</dbReference>
<name>A0A938YDU2_9ACTN</name>
<keyword evidence="3" id="KW-1185">Reference proteome</keyword>
<reference evidence="2" key="1">
    <citation type="submission" date="2021-01" db="EMBL/GenBank/DDBJ databases">
        <title>YIM 132084 draft genome.</title>
        <authorList>
            <person name="An D."/>
        </authorList>
    </citation>
    <scope>NUCLEOTIDE SEQUENCE</scope>
    <source>
        <strain evidence="2">YIM 132084</strain>
    </source>
</reference>
<evidence type="ECO:0000313" key="2">
    <source>
        <dbReference type="EMBL" id="MBM9467989.1"/>
    </source>
</evidence>